<dbReference type="GeneID" id="94195560"/>
<feature type="region of interest" description="Disordered" evidence="1">
    <location>
        <begin position="117"/>
        <end position="149"/>
    </location>
</feature>
<evidence type="ECO:0000313" key="2">
    <source>
        <dbReference type="EMBL" id="GIX64079.1"/>
    </source>
</evidence>
<organism evidence="2 3">
    <name type="scientific">Babesia caballi</name>
    <dbReference type="NCBI Taxonomy" id="5871"/>
    <lineage>
        <taxon>Eukaryota</taxon>
        <taxon>Sar</taxon>
        <taxon>Alveolata</taxon>
        <taxon>Apicomplexa</taxon>
        <taxon>Aconoidasida</taxon>
        <taxon>Piroplasmida</taxon>
        <taxon>Babesiidae</taxon>
        <taxon>Babesia</taxon>
    </lineage>
</organism>
<dbReference type="RefSeq" id="XP_067716148.1">
    <property type="nucleotide sequence ID" value="XM_067860047.1"/>
</dbReference>
<gene>
    <name evidence="2" type="ORF">BcabD6B2_35140</name>
</gene>
<sequence>MPVVLAVGRGVPKGDTVVLGVAEKACVVEELLRDAAHVDAGAAKLPLCAVCSGTNVVEQDSLRAEAGSFLGSGEAAAAAANYGKIIRFNVHGFRWSLHVRGASSACEGKGGNEIVTGSPCSWGGGTPRESRASQEVGARKQNARCGGGQ</sequence>
<dbReference type="AlphaFoldDB" id="A0AAV4LZX4"/>
<accession>A0AAV4LZX4</accession>
<evidence type="ECO:0000313" key="3">
    <source>
        <dbReference type="Proteomes" id="UP001497744"/>
    </source>
</evidence>
<name>A0AAV4LZX4_BABCB</name>
<keyword evidence="3" id="KW-1185">Reference proteome</keyword>
<dbReference type="EMBL" id="BPLF01000003">
    <property type="protein sequence ID" value="GIX64079.1"/>
    <property type="molecule type" value="Genomic_DNA"/>
</dbReference>
<comment type="caution">
    <text evidence="2">The sequence shown here is derived from an EMBL/GenBank/DDBJ whole genome shotgun (WGS) entry which is preliminary data.</text>
</comment>
<evidence type="ECO:0000256" key="1">
    <source>
        <dbReference type="SAM" id="MobiDB-lite"/>
    </source>
</evidence>
<reference evidence="2 3" key="1">
    <citation type="submission" date="2021-06" db="EMBL/GenBank/DDBJ databases">
        <title>Genome sequence of Babesia caballi.</title>
        <authorList>
            <person name="Yamagishi J."/>
            <person name="Kidaka T."/>
            <person name="Ochi A."/>
        </authorList>
    </citation>
    <scope>NUCLEOTIDE SEQUENCE [LARGE SCALE GENOMIC DNA]</scope>
    <source>
        <strain evidence="2">USDA-D6B2</strain>
    </source>
</reference>
<proteinExistence type="predicted"/>
<protein>
    <submittedName>
        <fullName evidence="2">Uncharacterized protein</fullName>
    </submittedName>
</protein>
<dbReference type="Proteomes" id="UP001497744">
    <property type="component" value="Unassembled WGS sequence"/>
</dbReference>